<gene>
    <name evidence="4" type="ORF">ADUPG1_006868</name>
</gene>
<name>A0ABQ5KND3_9EUKA</name>
<dbReference type="Pfam" id="PF05670">
    <property type="entry name" value="NFACT-R_1"/>
    <property type="match status" value="1"/>
</dbReference>
<evidence type="ECO:0000256" key="2">
    <source>
        <dbReference type="SAM" id="MobiDB-lite"/>
    </source>
</evidence>
<accession>A0ABQ5KND3</accession>
<dbReference type="PANTHER" id="PTHR13049">
    <property type="entry name" value="DUF814-RELATED"/>
    <property type="match status" value="1"/>
</dbReference>
<comment type="similarity">
    <text evidence="1">Belongs to the CCDC25 family.</text>
</comment>
<evidence type="ECO:0000256" key="1">
    <source>
        <dbReference type="ARBA" id="ARBA00008998"/>
    </source>
</evidence>
<reference evidence="4" key="1">
    <citation type="submission" date="2022-03" db="EMBL/GenBank/DDBJ databases">
        <title>Draft genome sequence of Aduncisulcus paluster, a free-living microaerophilic Fornicata.</title>
        <authorList>
            <person name="Yuyama I."/>
            <person name="Kume K."/>
            <person name="Tamura T."/>
            <person name="Inagaki Y."/>
            <person name="Hashimoto T."/>
        </authorList>
    </citation>
    <scope>NUCLEOTIDE SEQUENCE</scope>
    <source>
        <strain evidence="4">NY0171</strain>
    </source>
</reference>
<keyword evidence="5" id="KW-1185">Reference proteome</keyword>
<organism evidence="4 5">
    <name type="scientific">Aduncisulcus paluster</name>
    <dbReference type="NCBI Taxonomy" id="2918883"/>
    <lineage>
        <taxon>Eukaryota</taxon>
        <taxon>Metamonada</taxon>
        <taxon>Carpediemonas-like organisms</taxon>
        <taxon>Aduncisulcus</taxon>
    </lineage>
</organism>
<dbReference type="EMBL" id="BQXS01010058">
    <property type="protein sequence ID" value="GKT32804.1"/>
    <property type="molecule type" value="Genomic_DNA"/>
</dbReference>
<feature type="domain" description="NFACT RNA-binding" evidence="3">
    <location>
        <begin position="1"/>
        <end position="112"/>
    </location>
</feature>
<proteinExistence type="inferred from homology"/>
<dbReference type="InterPro" id="IPR008532">
    <property type="entry name" value="NFACT_RNA-bd"/>
</dbReference>
<feature type="region of interest" description="Disordered" evidence="2">
    <location>
        <begin position="192"/>
        <end position="214"/>
    </location>
</feature>
<feature type="compositionally biased region" description="Acidic residues" evidence="2">
    <location>
        <begin position="204"/>
        <end position="214"/>
    </location>
</feature>
<protein>
    <submittedName>
        <fullName evidence="4">Jlp2/Ccd25 like protein</fullName>
    </submittedName>
</protein>
<sequence length="214" mass="25486">MVFYFTCLSDPKYVIYCGRDKFENEHMIKWGWPEDVWFHVDKFSSAHVYLRLPNPGQSYKDIPQKIVDECCQIVKDRSIKGKKEPAVDIIYTPWANLMKTKTMDDGTVSFKNRKHVELVKNVARDRPFLAKIYKTMTDDLTVDFEKQRKDRDREERKKVKEAAKKQEKEDREKRKKALEDKKARDYDVLFDFGVTSDGPKECEMEPDDFDDNFM</sequence>
<dbReference type="Proteomes" id="UP001057375">
    <property type="component" value="Unassembled WGS sequence"/>
</dbReference>
<comment type="caution">
    <text evidence="4">The sequence shown here is derived from an EMBL/GenBank/DDBJ whole genome shotgun (WGS) entry which is preliminary data.</text>
</comment>
<evidence type="ECO:0000259" key="3">
    <source>
        <dbReference type="Pfam" id="PF05670"/>
    </source>
</evidence>
<dbReference type="PANTHER" id="PTHR13049:SF2">
    <property type="entry name" value="COILED-COIL DOMAIN-CONTAINING PROTEIN 25"/>
    <property type="match status" value="1"/>
</dbReference>
<evidence type="ECO:0000313" key="5">
    <source>
        <dbReference type="Proteomes" id="UP001057375"/>
    </source>
</evidence>
<evidence type="ECO:0000313" key="4">
    <source>
        <dbReference type="EMBL" id="GKT32804.1"/>
    </source>
</evidence>
<dbReference type="InterPro" id="IPR039730">
    <property type="entry name" value="Jlp2/Ccd25"/>
</dbReference>
<feature type="region of interest" description="Disordered" evidence="2">
    <location>
        <begin position="147"/>
        <end position="178"/>
    </location>
</feature>